<proteinExistence type="predicted"/>
<evidence type="ECO:0008006" key="3">
    <source>
        <dbReference type="Google" id="ProtNLM"/>
    </source>
</evidence>
<dbReference type="Proteomes" id="UP000039865">
    <property type="component" value="Unassembled WGS sequence"/>
</dbReference>
<gene>
    <name evidence="1" type="primary">Contig16240.g17298</name>
    <name evidence="1" type="ORF">STYLEM_19087</name>
</gene>
<dbReference type="EMBL" id="CCKQ01018012">
    <property type="protein sequence ID" value="CDW89947.1"/>
    <property type="molecule type" value="Genomic_DNA"/>
</dbReference>
<dbReference type="AlphaFoldDB" id="A0A078B9M0"/>
<name>A0A078B9M0_STYLE</name>
<keyword evidence="2" id="KW-1185">Reference proteome</keyword>
<dbReference type="InParanoid" id="A0A078B9M0"/>
<sequence>MIVKKNEGKYAGNEDQAKVALLQYLDLNYSNWFLSTSSNQIQIDIPKYKNKLSESNEEKAFLLEKDTKWRQINLSVKNEQIFIEYQQSLLLIKQNTKQKRESDVVRIPIDQISRISRIQIVHNRQAITVEYSKSQYQIGFNGSESCYKWKNMLKKEYNRVKYQKMHLIKFGNQELSQSEIIPLYTDMIDDDRKFMNEKKARTIMSKIESDRKTEDSQMSEKSSDGVFETDMSVRQSYEMFGSNRLNKLLTVTSQNDELFEEAKTLNKDIKQGLEQYPYHRSMKSLNTTTNSRLYFTSNDKSQQNFQGIIITYNVANILIEELKEGQIGNLKIINENLQEVPQNIQELIKNLKNIDHPMSDDPKNKLLYEKKIDQNARYAQTLGLDYKIHRDLSQLRGTITLALSK</sequence>
<evidence type="ECO:0000313" key="1">
    <source>
        <dbReference type="EMBL" id="CDW89947.1"/>
    </source>
</evidence>
<accession>A0A078B9M0</accession>
<reference evidence="1 2" key="1">
    <citation type="submission" date="2014-06" db="EMBL/GenBank/DDBJ databases">
        <authorList>
            <person name="Swart Estienne"/>
        </authorList>
    </citation>
    <scope>NUCLEOTIDE SEQUENCE [LARGE SCALE GENOMIC DNA]</scope>
    <source>
        <strain evidence="1 2">130c</strain>
    </source>
</reference>
<evidence type="ECO:0000313" key="2">
    <source>
        <dbReference type="Proteomes" id="UP000039865"/>
    </source>
</evidence>
<organism evidence="1 2">
    <name type="scientific">Stylonychia lemnae</name>
    <name type="common">Ciliate</name>
    <dbReference type="NCBI Taxonomy" id="5949"/>
    <lineage>
        <taxon>Eukaryota</taxon>
        <taxon>Sar</taxon>
        <taxon>Alveolata</taxon>
        <taxon>Ciliophora</taxon>
        <taxon>Intramacronucleata</taxon>
        <taxon>Spirotrichea</taxon>
        <taxon>Stichotrichia</taxon>
        <taxon>Sporadotrichida</taxon>
        <taxon>Oxytrichidae</taxon>
        <taxon>Stylonychinae</taxon>
        <taxon>Stylonychia</taxon>
    </lineage>
</organism>
<protein>
    <recommendedName>
        <fullName evidence="3">PH domain-containing protein</fullName>
    </recommendedName>
</protein>